<dbReference type="EMBL" id="QZEY01000005">
    <property type="protein sequence ID" value="RJL31855.1"/>
    <property type="molecule type" value="Genomic_DNA"/>
</dbReference>
<dbReference type="InterPro" id="IPR041698">
    <property type="entry name" value="Methyltransf_25"/>
</dbReference>
<organism evidence="4 5">
    <name type="scientific">Bailinhaonella thermotolerans</name>
    <dbReference type="NCBI Taxonomy" id="1070861"/>
    <lineage>
        <taxon>Bacteria</taxon>
        <taxon>Bacillati</taxon>
        <taxon>Actinomycetota</taxon>
        <taxon>Actinomycetes</taxon>
        <taxon>Streptosporangiales</taxon>
        <taxon>Streptosporangiaceae</taxon>
        <taxon>Bailinhaonella</taxon>
    </lineage>
</organism>
<proteinExistence type="predicted"/>
<accession>A0A3A4AU85</accession>
<comment type="caution">
    <text evidence="4">The sequence shown here is derived from an EMBL/GenBank/DDBJ whole genome shotgun (WGS) entry which is preliminary data.</text>
</comment>
<dbReference type="AlphaFoldDB" id="A0A3A4AU85"/>
<name>A0A3A4AU85_9ACTN</name>
<dbReference type="PANTHER" id="PTHR43861:SF1">
    <property type="entry name" value="TRANS-ACONITATE 2-METHYLTRANSFERASE"/>
    <property type="match status" value="1"/>
</dbReference>
<dbReference type="GO" id="GO:0008168">
    <property type="term" value="F:methyltransferase activity"/>
    <property type="evidence" value="ECO:0007669"/>
    <property type="project" value="UniProtKB-KW"/>
</dbReference>
<dbReference type="Gene3D" id="3.40.50.150">
    <property type="entry name" value="Vaccinia Virus protein VP39"/>
    <property type="match status" value="1"/>
</dbReference>
<evidence type="ECO:0000313" key="5">
    <source>
        <dbReference type="Proteomes" id="UP000265768"/>
    </source>
</evidence>
<dbReference type="InterPro" id="IPR029063">
    <property type="entry name" value="SAM-dependent_MTases_sf"/>
</dbReference>
<dbReference type="Pfam" id="PF13649">
    <property type="entry name" value="Methyltransf_25"/>
    <property type="match status" value="1"/>
</dbReference>
<keyword evidence="1 4" id="KW-0489">Methyltransferase</keyword>
<evidence type="ECO:0000259" key="3">
    <source>
        <dbReference type="Pfam" id="PF13649"/>
    </source>
</evidence>
<gene>
    <name evidence="4" type="ORF">D5H75_15440</name>
</gene>
<dbReference type="Proteomes" id="UP000265768">
    <property type="component" value="Unassembled WGS sequence"/>
</dbReference>
<keyword evidence="2 4" id="KW-0808">Transferase</keyword>
<evidence type="ECO:0000256" key="1">
    <source>
        <dbReference type="ARBA" id="ARBA00022603"/>
    </source>
</evidence>
<dbReference type="OrthoDB" id="9777638at2"/>
<dbReference type="PANTHER" id="PTHR43861">
    <property type="entry name" value="TRANS-ACONITATE 2-METHYLTRANSFERASE-RELATED"/>
    <property type="match status" value="1"/>
</dbReference>
<keyword evidence="5" id="KW-1185">Reference proteome</keyword>
<feature type="domain" description="Methyltransferase" evidence="3">
    <location>
        <begin position="48"/>
        <end position="143"/>
    </location>
</feature>
<evidence type="ECO:0000313" key="4">
    <source>
        <dbReference type="EMBL" id="RJL31855.1"/>
    </source>
</evidence>
<dbReference type="CDD" id="cd02440">
    <property type="entry name" value="AdoMet_MTases"/>
    <property type="match status" value="1"/>
</dbReference>
<protein>
    <submittedName>
        <fullName evidence="4">Methyltransferase domain-containing protein</fullName>
    </submittedName>
</protein>
<dbReference type="RefSeq" id="WP_119927173.1">
    <property type="nucleotide sequence ID" value="NZ_QZEY01000005.1"/>
</dbReference>
<evidence type="ECO:0000256" key="2">
    <source>
        <dbReference type="ARBA" id="ARBA00022679"/>
    </source>
</evidence>
<reference evidence="4 5" key="1">
    <citation type="submission" date="2018-09" db="EMBL/GenBank/DDBJ databases">
        <title>YIM 75507 draft genome.</title>
        <authorList>
            <person name="Tang S."/>
            <person name="Feng Y."/>
        </authorList>
    </citation>
    <scope>NUCLEOTIDE SEQUENCE [LARGE SCALE GENOMIC DNA]</scope>
    <source>
        <strain evidence="4 5">YIM 75507</strain>
    </source>
</reference>
<dbReference type="SUPFAM" id="SSF53335">
    <property type="entry name" value="S-adenosyl-L-methionine-dependent methyltransferases"/>
    <property type="match status" value="1"/>
</dbReference>
<sequence>MANTEQAEAWNGDNGKYWAENEDRYNRLMRRLTDRLMEAAAVSPGERVLDVGCGCGETTRLAARSSGHGEVLGVDLSAPMLAQARAQATRLGLANVRFEQADAQSHPFPGAAFDLALSRFGVMFFDDPVAAFANVAGALRSGGRLVFLCWQPLARQAQRVIPLRAIDPGTEIPEHHDPAEGGPYSLSDPAHTRDVLTKAGFTEVDIRPVEEPVLVGDDPDDAVSFLRHSPSIGSHIDEAADERAALTALRDALAAHHHPTEGVRLGAATWLVTAHRP</sequence>
<dbReference type="GO" id="GO:0032259">
    <property type="term" value="P:methylation"/>
    <property type="evidence" value="ECO:0007669"/>
    <property type="project" value="UniProtKB-KW"/>
</dbReference>